<feature type="compositionally biased region" description="Basic and acidic residues" evidence="1">
    <location>
        <begin position="177"/>
        <end position="191"/>
    </location>
</feature>
<evidence type="ECO:0000313" key="4">
    <source>
        <dbReference type="Proteomes" id="UP000829069"/>
    </source>
</evidence>
<keyword evidence="2" id="KW-1133">Transmembrane helix</keyword>
<dbReference type="Proteomes" id="UP000829069">
    <property type="component" value="Chromosome"/>
</dbReference>
<feature type="compositionally biased region" description="Polar residues" evidence="1">
    <location>
        <begin position="210"/>
        <end position="228"/>
    </location>
</feature>
<organism evidence="3 4">
    <name type="scientific">Arthrobacter sulfonylureivorans</name>
    <dbReference type="NCBI Taxonomy" id="2486855"/>
    <lineage>
        <taxon>Bacteria</taxon>
        <taxon>Bacillati</taxon>
        <taxon>Actinomycetota</taxon>
        <taxon>Actinomycetes</taxon>
        <taxon>Micrococcales</taxon>
        <taxon>Micrococcaceae</taxon>
        <taxon>Arthrobacter</taxon>
    </lineage>
</organism>
<sequence length="278" mass="27345">MADDSAADDKPKKFLGLSGTQTIGSAMAAVTSALVGSFLGVAGTLIGAALGSIVATVGAALYARTLSSAATVALKKIPKARVGALREVEKVAASAPSEAIEQPAKPARKPIAPMMWVKVGLASAAAFAIAMVGITAVEFGTSQPISSLVSSTTGIDRASSAHKTTLGFLGGNQKAPDQTDKPAKQDEDPAKTGDGAADDAVITDDPAVGGSSSTQAEEPGNGDSNGTEQGPAPAPETGQTVEPAPETTQAPAPEEIQGPGPSGQDGLSDGAGDAETGQ</sequence>
<protein>
    <submittedName>
        <fullName evidence="3">Uncharacterized protein</fullName>
    </submittedName>
</protein>
<feature type="transmembrane region" description="Helical" evidence="2">
    <location>
        <begin position="115"/>
        <end position="137"/>
    </location>
</feature>
<keyword evidence="2" id="KW-0472">Membrane</keyword>
<evidence type="ECO:0000256" key="2">
    <source>
        <dbReference type="SAM" id="Phobius"/>
    </source>
</evidence>
<reference evidence="3 4" key="1">
    <citation type="submission" date="2022-03" db="EMBL/GenBank/DDBJ databases">
        <title>Isotopic signatures of nitrous oxide derived from detoxification processes.</title>
        <authorList>
            <person name="Behrendt U."/>
            <person name="Buchen C."/>
            <person name="Well R."/>
            <person name="Ulrich A."/>
            <person name="Rohe L."/>
            <person name="Kolb S."/>
            <person name="Schloter M."/>
            <person name="Horn M.A."/>
            <person name="Augustin J."/>
        </authorList>
    </citation>
    <scope>NUCLEOTIDE SEQUENCE [LARGE SCALE GENOMIC DNA]</scope>
    <source>
        <strain evidence="3 4">S4-C24</strain>
    </source>
</reference>
<feature type="transmembrane region" description="Helical" evidence="2">
    <location>
        <begin position="14"/>
        <end position="35"/>
    </location>
</feature>
<keyword evidence="2" id="KW-0812">Transmembrane</keyword>
<dbReference type="EMBL" id="CP093326">
    <property type="protein sequence ID" value="UNK47458.1"/>
    <property type="molecule type" value="Genomic_DNA"/>
</dbReference>
<feature type="transmembrane region" description="Helical" evidence="2">
    <location>
        <begin position="41"/>
        <end position="63"/>
    </location>
</feature>
<feature type="compositionally biased region" description="Low complexity" evidence="1">
    <location>
        <begin position="240"/>
        <end position="255"/>
    </location>
</feature>
<proteinExistence type="predicted"/>
<name>A0ABY3WAT4_9MICC</name>
<gene>
    <name evidence="3" type="ORF">MNQ99_09085</name>
</gene>
<evidence type="ECO:0000256" key="1">
    <source>
        <dbReference type="SAM" id="MobiDB-lite"/>
    </source>
</evidence>
<feature type="region of interest" description="Disordered" evidence="1">
    <location>
        <begin position="166"/>
        <end position="278"/>
    </location>
</feature>
<keyword evidence="4" id="KW-1185">Reference proteome</keyword>
<dbReference type="RefSeq" id="WP_241915197.1">
    <property type="nucleotide sequence ID" value="NZ_CP093326.1"/>
</dbReference>
<evidence type="ECO:0000313" key="3">
    <source>
        <dbReference type="EMBL" id="UNK47458.1"/>
    </source>
</evidence>
<accession>A0ABY3WAT4</accession>